<dbReference type="Gene3D" id="1.25.40.20">
    <property type="entry name" value="Ankyrin repeat-containing domain"/>
    <property type="match status" value="3"/>
</dbReference>
<dbReference type="InterPro" id="IPR002110">
    <property type="entry name" value="Ankyrin_rpt"/>
</dbReference>
<dbReference type="InterPro" id="IPR052050">
    <property type="entry name" value="SecEffector_AnkRepeat"/>
</dbReference>
<dbReference type="Pfam" id="PF12796">
    <property type="entry name" value="Ank_2"/>
    <property type="match status" value="2"/>
</dbReference>
<name>A0A8S9U043_PHYIN</name>
<dbReference type="PANTHER" id="PTHR46586:SF3">
    <property type="entry name" value="ANKYRIN REPEAT-CONTAINING PROTEIN"/>
    <property type="match status" value="1"/>
</dbReference>
<dbReference type="InterPro" id="IPR036770">
    <property type="entry name" value="Ankyrin_rpt-contain_sf"/>
</dbReference>
<dbReference type="AlphaFoldDB" id="A0A8S9U043"/>
<protein>
    <submittedName>
        <fullName evidence="1">Ankyrin repeats domain-containing protein</fullName>
    </submittedName>
</protein>
<proteinExistence type="predicted"/>
<evidence type="ECO:0000313" key="1">
    <source>
        <dbReference type="EMBL" id="KAF4133673.1"/>
    </source>
</evidence>
<comment type="caution">
    <text evidence="1">The sequence shown here is derived from an EMBL/GenBank/DDBJ whole genome shotgun (WGS) entry which is preliminary data.</text>
</comment>
<organism evidence="1 2">
    <name type="scientific">Phytophthora infestans</name>
    <name type="common">Potato late blight agent</name>
    <name type="synonym">Botrytis infestans</name>
    <dbReference type="NCBI Taxonomy" id="4787"/>
    <lineage>
        <taxon>Eukaryota</taxon>
        <taxon>Sar</taxon>
        <taxon>Stramenopiles</taxon>
        <taxon>Oomycota</taxon>
        <taxon>Peronosporomycetes</taxon>
        <taxon>Peronosporales</taxon>
        <taxon>Peronosporaceae</taxon>
        <taxon>Phytophthora</taxon>
    </lineage>
</organism>
<dbReference type="SUPFAM" id="SSF48403">
    <property type="entry name" value="Ankyrin repeat"/>
    <property type="match status" value="1"/>
</dbReference>
<reference evidence="1" key="1">
    <citation type="submission" date="2020-03" db="EMBL/GenBank/DDBJ databases">
        <title>Hybrid Assembly of Korean Phytophthora infestans isolates.</title>
        <authorList>
            <person name="Prokchorchik M."/>
            <person name="Lee Y."/>
            <person name="Seo J."/>
            <person name="Cho J.-H."/>
            <person name="Park Y.-E."/>
            <person name="Jang D.-C."/>
            <person name="Im J.-S."/>
            <person name="Choi J.-G."/>
            <person name="Park H.-J."/>
            <person name="Lee G.-B."/>
            <person name="Lee Y.-G."/>
            <person name="Hong S.-Y."/>
            <person name="Cho K."/>
            <person name="Sohn K.H."/>
        </authorList>
    </citation>
    <scope>NUCLEOTIDE SEQUENCE</scope>
    <source>
        <strain evidence="1">KR_2_A2</strain>
    </source>
</reference>
<evidence type="ECO:0000313" key="2">
    <source>
        <dbReference type="Proteomes" id="UP000704712"/>
    </source>
</evidence>
<accession>A0A8S9U043</accession>
<dbReference type="Proteomes" id="UP000704712">
    <property type="component" value="Unassembled WGS sequence"/>
</dbReference>
<gene>
    <name evidence="1" type="ORF">GN958_ATG17010</name>
</gene>
<dbReference type="EMBL" id="JAACNO010002359">
    <property type="protein sequence ID" value="KAF4133673.1"/>
    <property type="molecule type" value="Genomic_DNA"/>
</dbReference>
<sequence length="622" mass="70685">MAENESRFTLTSVAVVCRHLLGIQALPHVVHLIQEFTENTSQRALLGVLEEGNYHLFTRVLHAVDESLNMIHHEKLRQYRYAMQLVPCKMTLEEGALGAMQQLYDRYSGALDDEAASYIAKTAELPMMKWLYKVKPRLFKDFPACKGHIFMHASLKGRGDVIRWLVKLFPDAVWSLVNAARGGHLKVLKWLTKRTNWDDNSVSDALQSAIEEDHLDTAKFLYSLNLVEIKKSPNMRLESLEMAQWIHDTKCWEFTKSFVLYTARTGRLDLLQWLHTHHPEFFSNELMAVAAENGNLEIIKFLHQNCRHGCTSRAMNSAAKMGHLEVVQWLHNNRTEGCTSAAMDEAARNGHLDVLEWLHANRSEGCTPQAMKNAGRYGRMGIMRWLHEIFDLKLPTNYADRLASLGCLELLSWLHFSGKGQWSKSTMDAAAGRGHLDVVKFLHENRHDGCTKEAMNTAARENHLEVVKFLHGNRREGCTKAAMNAAAKNGHLEMVKWLVENRREGCTKSALPAAALGGHLKIMKLLHANYNFDWSHKAIDDASSAGHTEVVKWLYYRLNQTLHSKFAVSAARHDNLGVLEFIDTVSDFAANTSVYYVGCGNGNPEVAKWYIDHHGNPRKRKR</sequence>
<dbReference type="PANTHER" id="PTHR46586">
    <property type="entry name" value="ANKYRIN REPEAT-CONTAINING PROTEIN"/>
    <property type="match status" value="1"/>
</dbReference>